<evidence type="ECO:0000256" key="3">
    <source>
        <dbReference type="ARBA" id="ARBA00022691"/>
    </source>
</evidence>
<dbReference type="Pfam" id="PF05958">
    <property type="entry name" value="tRNA_U5-meth_tr"/>
    <property type="match status" value="1"/>
</dbReference>
<name>A0A7H9CLK3_9BACT</name>
<keyword evidence="3 5" id="KW-0949">S-adenosyl-L-methionine</keyword>
<dbReference type="EC" id="2.1.1.35" evidence="7"/>
<dbReference type="PANTHER" id="PTHR47790">
    <property type="entry name" value="TRNA/TMRNA (URACIL-C(5))-METHYLTRANSFERASE"/>
    <property type="match status" value="1"/>
</dbReference>
<sequence>MNKILCASFNECASCVLDGDYRAQKELKIERTRQILKPFYDGEIEFFASALSGFRSRAEFRLWHNENGLNYAMNKADKRPVIIQNCAIVDEKIADLMPKLLARLNENFKLKERVFGVEFVTSCDEICVILLYHKDILSIEDELSELFRALKISVVARSRGKKLVFGSEILNESLKIAGEIFKYKISFDGFIQPNRAINEKMITYVCEKIKKQKRRDFLELYCGHGNFTLPLARHFNAVLASEINKTSIALSKQNAILNGAENIKFIRMGADELISAFKGREYKRLKDIRLKDYDFSHILVDPPRAGCSQDVLMMMKDYENIIYVSCSQESLARDLGLLEPTHRIENLALFDQFAHTNHIETIAVLSKQK</sequence>
<dbReference type="KEGG" id="cinf:CINF_1191"/>
<dbReference type="GO" id="GO:0032259">
    <property type="term" value="P:methylation"/>
    <property type="evidence" value="ECO:0007669"/>
    <property type="project" value="UniProtKB-KW"/>
</dbReference>
<evidence type="ECO:0000256" key="6">
    <source>
        <dbReference type="PROSITE-ProRule" id="PRU10015"/>
    </source>
</evidence>
<organism evidence="7 8">
    <name type="scientific">Candidatus Campylobacter infans</name>
    <dbReference type="NCBI Taxonomy" id="2561898"/>
    <lineage>
        <taxon>Bacteria</taxon>
        <taxon>Pseudomonadati</taxon>
        <taxon>Campylobacterota</taxon>
        <taxon>Epsilonproteobacteria</taxon>
        <taxon>Campylobacterales</taxon>
        <taxon>Campylobacteraceae</taxon>
        <taxon>Campylobacter</taxon>
    </lineage>
</organism>
<dbReference type="HAMAP" id="MF_01011">
    <property type="entry name" value="RNA_methyltr_TrmA"/>
    <property type="match status" value="1"/>
</dbReference>
<feature type="binding site" evidence="5">
    <location>
        <position position="242"/>
    </location>
    <ligand>
        <name>S-adenosyl-L-methionine</name>
        <dbReference type="ChEBI" id="CHEBI:59789"/>
    </ligand>
</feature>
<dbReference type="GO" id="GO:0008033">
    <property type="term" value="P:tRNA processing"/>
    <property type="evidence" value="ECO:0007669"/>
    <property type="project" value="UniProtKB-KW"/>
</dbReference>
<proteinExistence type="inferred from homology"/>
<protein>
    <submittedName>
        <fullName evidence="7">tRNA m5U54 methyltransferase</fullName>
        <ecNumber evidence="7">2.1.1.35</ecNumber>
    </submittedName>
</protein>
<evidence type="ECO:0000256" key="2">
    <source>
        <dbReference type="ARBA" id="ARBA00022679"/>
    </source>
</evidence>
<reference evidence="7 8" key="1">
    <citation type="submission" date="2020-02" db="EMBL/GenBank/DDBJ databases">
        <title>Complete genome sequence of the novel Campylobacter species Candidatus Campylobacter infans.</title>
        <authorList>
            <person name="Duim B."/>
            <person name="Zomer A."/>
            <person name="van der Graaf L."/>
            <person name="Wagenaar J."/>
        </authorList>
    </citation>
    <scope>NUCLEOTIDE SEQUENCE [LARGE SCALE GENOMIC DNA]</scope>
    <source>
        <strain evidence="7 8">19S00001</strain>
    </source>
</reference>
<dbReference type="PANTHER" id="PTHR47790:SF2">
    <property type="entry name" value="TRNA_TMRNA (URACIL-C(5))-METHYLTRANSFERASE"/>
    <property type="match status" value="1"/>
</dbReference>
<dbReference type="InterPro" id="IPR029063">
    <property type="entry name" value="SAM-dependent_MTases_sf"/>
</dbReference>
<feature type="binding site" evidence="5">
    <location>
        <position position="192"/>
    </location>
    <ligand>
        <name>S-adenosyl-L-methionine</name>
        <dbReference type="ChEBI" id="CHEBI:59789"/>
    </ligand>
</feature>
<dbReference type="RefSeq" id="WP_179974864.1">
    <property type="nucleotide sequence ID" value="NZ_CP049075.1"/>
</dbReference>
<evidence type="ECO:0000256" key="1">
    <source>
        <dbReference type="ARBA" id="ARBA00022603"/>
    </source>
</evidence>
<keyword evidence="2 5" id="KW-0808">Transferase</keyword>
<evidence type="ECO:0000313" key="7">
    <source>
        <dbReference type="EMBL" id="QLI05679.1"/>
    </source>
</evidence>
<dbReference type="PROSITE" id="PS01230">
    <property type="entry name" value="TRMA_1"/>
    <property type="match status" value="1"/>
</dbReference>
<dbReference type="Gene3D" id="2.40.50.1070">
    <property type="match status" value="1"/>
</dbReference>
<keyword evidence="1 5" id="KW-0489">Methyltransferase</keyword>
<dbReference type="GO" id="GO:0000049">
    <property type="term" value="F:tRNA binding"/>
    <property type="evidence" value="ECO:0007669"/>
    <property type="project" value="TreeGrafter"/>
</dbReference>
<dbReference type="GO" id="GO:0005829">
    <property type="term" value="C:cytosol"/>
    <property type="evidence" value="ECO:0007669"/>
    <property type="project" value="TreeGrafter"/>
</dbReference>
<dbReference type="GO" id="GO:0030697">
    <property type="term" value="F:tRNA (uracil(54)-C5)-methyltransferase activity, S-adenosyl methionine-dependent"/>
    <property type="evidence" value="ECO:0007669"/>
    <property type="project" value="UniProtKB-EC"/>
</dbReference>
<dbReference type="InterPro" id="IPR010280">
    <property type="entry name" value="U5_MeTrfase_fam"/>
</dbReference>
<feature type="binding site" evidence="5">
    <location>
        <position position="221"/>
    </location>
    <ligand>
        <name>S-adenosyl-L-methionine</name>
        <dbReference type="ChEBI" id="CHEBI:59789"/>
    </ligand>
</feature>
<dbReference type="EMBL" id="CP049075">
    <property type="protein sequence ID" value="QLI05679.1"/>
    <property type="molecule type" value="Genomic_DNA"/>
</dbReference>
<dbReference type="PROSITE" id="PS51687">
    <property type="entry name" value="SAM_MT_RNA_M5U"/>
    <property type="match status" value="1"/>
</dbReference>
<keyword evidence="8" id="KW-1185">Reference proteome</keyword>
<comment type="similarity">
    <text evidence="5">Belongs to the class I-like SAM-binding methyltransferase superfamily. RNA M5U methyltransferase family.</text>
</comment>
<dbReference type="CDD" id="cd02440">
    <property type="entry name" value="AdoMet_MTases"/>
    <property type="match status" value="1"/>
</dbReference>
<dbReference type="Gene3D" id="3.40.50.150">
    <property type="entry name" value="Vaccinia Virus protein VP39"/>
    <property type="match status" value="1"/>
</dbReference>
<gene>
    <name evidence="7" type="primary">trmA</name>
    <name evidence="7" type="ORF">CINF_1191</name>
</gene>
<feature type="binding site" evidence="5">
    <location>
        <position position="301"/>
    </location>
    <ligand>
        <name>S-adenosyl-L-methionine</name>
        <dbReference type="ChEBI" id="CHEBI:59789"/>
    </ligand>
</feature>
<evidence type="ECO:0000313" key="8">
    <source>
        <dbReference type="Proteomes" id="UP000509414"/>
    </source>
</evidence>
<feature type="active site" evidence="6">
    <location>
        <position position="326"/>
    </location>
</feature>
<dbReference type="InterPro" id="IPR030390">
    <property type="entry name" value="MeTrfase_TrmA_AS"/>
</dbReference>
<dbReference type="GO" id="GO:0019843">
    <property type="term" value="F:rRNA binding"/>
    <property type="evidence" value="ECO:0007669"/>
    <property type="project" value="TreeGrafter"/>
</dbReference>
<keyword evidence="4" id="KW-0819">tRNA processing</keyword>
<evidence type="ECO:0000256" key="4">
    <source>
        <dbReference type="ARBA" id="ARBA00022694"/>
    </source>
</evidence>
<dbReference type="InterPro" id="IPR011869">
    <property type="entry name" value="TrmA_MeTrfase"/>
</dbReference>
<feature type="active site" description="Nucleophile" evidence="5">
    <location>
        <position position="326"/>
    </location>
</feature>
<accession>A0A7H9CLK3</accession>
<dbReference type="Proteomes" id="UP000509414">
    <property type="component" value="Chromosome"/>
</dbReference>
<dbReference type="AlphaFoldDB" id="A0A7H9CLK3"/>
<evidence type="ECO:0000256" key="5">
    <source>
        <dbReference type="PROSITE-ProRule" id="PRU01024"/>
    </source>
</evidence>
<dbReference type="SUPFAM" id="SSF53335">
    <property type="entry name" value="S-adenosyl-L-methionine-dependent methyltransferases"/>
    <property type="match status" value="1"/>
</dbReference>
<dbReference type="NCBIfam" id="TIGR02143">
    <property type="entry name" value="trmA_only"/>
    <property type="match status" value="1"/>
</dbReference>